<feature type="compositionally biased region" description="Polar residues" evidence="1">
    <location>
        <begin position="134"/>
        <end position="150"/>
    </location>
</feature>
<feature type="region of interest" description="Disordered" evidence="1">
    <location>
        <begin position="128"/>
        <end position="195"/>
    </location>
</feature>
<evidence type="ECO:0000256" key="1">
    <source>
        <dbReference type="SAM" id="MobiDB-lite"/>
    </source>
</evidence>
<sequence>DNLRSHVVHDSRQSGYEATTFNSVKNKLSPNNLLTRTEILSNQSTTASAHHFGDSGFKPRAPGGQRVSALKKVSPDSASSSGYDSEVNTSAIKTFFQGIDCVSNNEYIRQVLTRSSVQQLRLLFGHEDDHQESVKPQSPLDTGVLTSSPKSRWRSDGDFNDYDVSDIHNCSTDSNPKSRSPVGDPTRRIHQDGLHVSSSSSCQVKLNKEADSSSIASFHNGFPECCSHDSPRQYLGTESIEEYNRHAPWPLQCTPCEDWLENCDPSPGKALCPQTTEENFHSSVGNDVKGVNTGSGLSYIRALVVSEAEAEMLASKGIRIYESGEDYVAMVSPVKSPLHKSLSSPQFVWEGMTYLIIPTVLDSLGTSAVQNDSSAAQHGNNNNNNPDLFTHRSVSDSGATGHFLDNARSSMNDAPANNESDVYLTMMSSASGKLTEQNRAMSVEVLCTKEVKPNENWDHVTPSVGLVRRRKNKLTNDR</sequence>
<feature type="non-terminal residue" evidence="2">
    <location>
        <position position="1"/>
    </location>
</feature>
<evidence type="ECO:0000313" key="3">
    <source>
        <dbReference type="Proteomes" id="UP001497497"/>
    </source>
</evidence>
<keyword evidence="3" id="KW-1185">Reference proteome</keyword>
<feature type="region of interest" description="Disordered" evidence="1">
    <location>
        <begin position="371"/>
        <end position="415"/>
    </location>
</feature>
<dbReference type="EMBL" id="CAXITT010000079">
    <property type="protein sequence ID" value="CAL1530993.1"/>
    <property type="molecule type" value="Genomic_DNA"/>
</dbReference>
<dbReference type="AlphaFoldDB" id="A0AAV2HCM8"/>
<reference evidence="2 3" key="1">
    <citation type="submission" date="2024-04" db="EMBL/GenBank/DDBJ databases">
        <authorList>
            <consortium name="Genoscope - CEA"/>
            <person name="William W."/>
        </authorList>
    </citation>
    <scope>NUCLEOTIDE SEQUENCE [LARGE SCALE GENOMIC DNA]</scope>
</reference>
<feature type="non-terminal residue" evidence="2">
    <location>
        <position position="478"/>
    </location>
</feature>
<evidence type="ECO:0000313" key="2">
    <source>
        <dbReference type="EMBL" id="CAL1530993.1"/>
    </source>
</evidence>
<organism evidence="2 3">
    <name type="scientific">Lymnaea stagnalis</name>
    <name type="common">Great pond snail</name>
    <name type="synonym">Helix stagnalis</name>
    <dbReference type="NCBI Taxonomy" id="6523"/>
    <lineage>
        <taxon>Eukaryota</taxon>
        <taxon>Metazoa</taxon>
        <taxon>Spiralia</taxon>
        <taxon>Lophotrochozoa</taxon>
        <taxon>Mollusca</taxon>
        <taxon>Gastropoda</taxon>
        <taxon>Heterobranchia</taxon>
        <taxon>Euthyneura</taxon>
        <taxon>Panpulmonata</taxon>
        <taxon>Hygrophila</taxon>
        <taxon>Lymnaeoidea</taxon>
        <taxon>Lymnaeidae</taxon>
        <taxon>Lymnaea</taxon>
    </lineage>
</organism>
<gene>
    <name evidence="2" type="ORF">GSLYS_00005118001</name>
</gene>
<feature type="region of interest" description="Disordered" evidence="1">
    <location>
        <begin position="46"/>
        <end position="65"/>
    </location>
</feature>
<proteinExistence type="predicted"/>
<accession>A0AAV2HCM8</accession>
<name>A0AAV2HCM8_LYMST</name>
<comment type="caution">
    <text evidence="2">The sequence shown here is derived from an EMBL/GenBank/DDBJ whole genome shotgun (WGS) entry which is preliminary data.</text>
</comment>
<dbReference type="Proteomes" id="UP001497497">
    <property type="component" value="Unassembled WGS sequence"/>
</dbReference>
<feature type="compositionally biased region" description="Polar residues" evidence="1">
    <location>
        <begin position="168"/>
        <end position="178"/>
    </location>
</feature>
<protein>
    <submittedName>
        <fullName evidence="2">Uncharacterized protein</fullName>
    </submittedName>
</protein>